<evidence type="ECO:0000313" key="9">
    <source>
        <dbReference type="EMBL" id="MDR4126178.1"/>
    </source>
</evidence>
<keyword evidence="4 7" id="KW-0812">Transmembrane</keyword>
<keyword evidence="7" id="KW-0813">Transport</keyword>
<evidence type="ECO:0000256" key="5">
    <source>
        <dbReference type="ARBA" id="ARBA00022989"/>
    </source>
</evidence>
<evidence type="ECO:0000256" key="7">
    <source>
        <dbReference type="RuleBase" id="RU003879"/>
    </source>
</evidence>
<dbReference type="InterPro" id="IPR003400">
    <property type="entry name" value="ExbD"/>
</dbReference>
<dbReference type="PANTHER" id="PTHR30558">
    <property type="entry name" value="EXBD MEMBRANE COMPONENT OF PMF-DRIVEN MACROMOLECULE IMPORT SYSTEM"/>
    <property type="match status" value="1"/>
</dbReference>
<dbReference type="Proteomes" id="UP001232156">
    <property type="component" value="Unassembled WGS sequence"/>
</dbReference>
<comment type="similarity">
    <text evidence="2 7">Belongs to the ExbD/TolR family.</text>
</comment>
<reference evidence="9 10" key="1">
    <citation type="submission" date="2023-08" db="EMBL/GenBank/DDBJ databases">
        <title>Alcaligenaceae gen. nov., a novel taxon isolated from the sludge of Yixing Pesticide Factory.</title>
        <authorList>
            <person name="Ruan L."/>
        </authorList>
    </citation>
    <scope>NUCLEOTIDE SEQUENCE [LARGE SCALE GENOMIC DNA]</scope>
    <source>
        <strain evidence="9 10">LG-2</strain>
    </source>
</reference>
<dbReference type="PANTHER" id="PTHR30558:SF3">
    <property type="entry name" value="BIOPOLYMER TRANSPORT PROTEIN EXBD-RELATED"/>
    <property type="match status" value="1"/>
</dbReference>
<gene>
    <name evidence="9" type="ORF">Q8947_09310</name>
</gene>
<keyword evidence="5 8" id="KW-1133">Transmembrane helix</keyword>
<keyword evidence="7" id="KW-0653">Protein transport</keyword>
<evidence type="ECO:0000256" key="1">
    <source>
        <dbReference type="ARBA" id="ARBA00004162"/>
    </source>
</evidence>
<evidence type="ECO:0000256" key="4">
    <source>
        <dbReference type="ARBA" id="ARBA00022692"/>
    </source>
</evidence>
<comment type="caution">
    <text evidence="9">The sequence shown here is derived from an EMBL/GenBank/DDBJ whole genome shotgun (WGS) entry which is preliminary data.</text>
</comment>
<comment type="subcellular location">
    <subcellularLocation>
        <location evidence="1">Cell membrane</location>
        <topology evidence="1">Single-pass membrane protein</topology>
    </subcellularLocation>
    <subcellularLocation>
        <location evidence="7">Cell membrane</location>
        <topology evidence="7">Single-pass type II membrane protein</topology>
    </subcellularLocation>
</comment>
<evidence type="ECO:0000256" key="6">
    <source>
        <dbReference type="ARBA" id="ARBA00023136"/>
    </source>
</evidence>
<dbReference type="RefSeq" id="WP_165278924.1">
    <property type="nucleotide sequence ID" value="NZ_JAUZQE010000019.1"/>
</dbReference>
<name>A0ABU1D6W2_9BURK</name>
<organism evidence="9 10">
    <name type="scientific">Yanghanlia caeni</name>
    <dbReference type="NCBI Taxonomy" id="3064283"/>
    <lineage>
        <taxon>Bacteria</taxon>
        <taxon>Pseudomonadati</taxon>
        <taxon>Pseudomonadota</taxon>
        <taxon>Betaproteobacteria</taxon>
        <taxon>Burkholderiales</taxon>
        <taxon>Alcaligenaceae</taxon>
        <taxon>Yanghanlia</taxon>
    </lineage>
</organism>
<dbReference type="EMBL" id="JAUZQE010000019">
    <property type="protein sequence ID" value="MDR4126178.1"/>
    <property type="molecule type" value="Genomic_DNA"/>
</dbReference>
<dbReference type="Pfam" id="PF02472">
    <property type="entry name" value="ExbD"/>
    <property type="match status" value="1"/>
</dbReference>
<dbReference type="Gene3D" id="3.30.420.270">
    <property type="match status" value="1"/>
</dbReference>
<evidence type="ECO:0000256" key="3">
    <source>
        <dbReference type="ARBA" id="ARBA00022475"/>
    </source>
</evidence>
<proteinExistence type="inferred from homology"/>
<keyword evidence="6 8" id="KW-0472">Membrane</keyword>
<sequence length="141" mass="15009">MNFRKSQPDDQIEINLIPLIDVLLVILIFLAATTSFHRYQQLRLTLPRATAEAQDPDALHIAVSHDGLYAVQGQLLPGTTTQDIAAALAQLAATPAGADTARPVLVIDADAQASHAAVVRVMEAARLAGIERVHFATEGAP</sequence>
<keyword evidence="3" id="KW-1003">Cell membrane</keyword>
<evidence type="ECO:0000256" key="2">
    <source>
        <dbReference type="ARBA" id="ARBA00005811"/>
    </source>
</evidence>
<evidence type="ECO:0000256" key="8">
    <source>
        <dbReference type="SAM" id="Phobius"/>
    </source>
</evidence>
<feature type="transmembrane region" description="Helical" evidence="8">
    <location>
        <begin position="12"/>
        <end position="33"/>
    </location>
</feature>
<evidence type="ECO:0000313" key="10">
    <source>
        <dbReference type="Proteomes" id="UP001232156"/>
    </source>
</evidence>
<keyword evidence="10" id="KW-1185">Reference proteome</keyword>
<protein>
    <submittedName>
        <fullName evidence="9">Biopolymer transporter ExbD</fullName>
    </submittedName>
</protein>
<accession>A0ABU1D6W2</accession>